<feature type="compositionally biased region" description="Low complexity" evidence="1">
    <location>
        <begin position="25"/>
        <end position="34"/>
    </location>
</feature>
<dbReference type="Proteomes" id="UP000593943">
    <property type="component" value="Chromosome"/>
</dbReference>
<evidence type="ECO:0000313" key="5">
    <source>
        <dbReference type="Proteomes" id="UP000593943"/>
    </source>
</evidence>
<evidence type="ECO:0000256" key="1">
    <source>
        <dbReference type="SAM" id="MobiDB-lite"/>
    </source>
</evidence>
<feature type="compositionally biased region" description="Basic and acidic residues" evidence="1">
    <location>
        <begin position="1"/>
        <end position="14"/>
    </location>
</feature>
<organism evidence="2 4">
    <name type="scientific">Bifidobacterium eulemuris</name>
    <dbReference type="NCBI Taxonomy" id="1765219"/>
    <lineage>
        <taxon>Bacteria</taxon>
        <taxon>Bacillati</taxon>
        <taxon>Actinomycetota</taxon>
        <taxon>Actinomycetes</taxon>
        <taxon>Bifidobacteriales</taxon>
        <taxon>Bifidobacteriaceae</taxon>
        <taxon>Bifidobacterium</taxon>
    </lineage>
</organism>
<feature type="region of interest" description="Disordered" evidence="1">
    <location>
        <begin position="1"/>
        <end position="37"/>
    </location>
</feature>
<evidence type="ECO:0000313" key="3">
    <source>
        <dbReference type="EMBL" id="QOL31780.1"/>
    </source>
</evidence>
<reference evidence="3 5" key="2">
    <citation type="submission" date="2020-10" db="EMBL/GenBank/DDBJ databases">
        <title>Genome sequencing of Bifidobacterium eulemuris_DSMZ_100216.</title>
        <authorList>
            <person name="Kim J."/>
        </authorList>
    </citation>
    <scope>NUCLEOTIDE SEQUENCE [LARGE SCALE GENOMIC DNA]</scope>
    <source>
        <strain evidence="3 5">DSM 100216</strain>
    </source>
</reference>
<evidence type="ECO:0000313" key="2">
    <source>
        <dbReference type="EMBL" id="OZG68158.1"/>
    </source>
</evidence>
<evidence type="ECO:0000313" key="4">
    <source>
        <dbReference type="Proteomes" id="UP000216057"/>
    </source>
</evidence>
<protein>
    <submittedName>
        <fullName evidence="2">Uncharacterized protein</fullName>
    </submittedName>
</protein>
<keyword evidence="5" id="KW-1185">Reference proteome</keyword>
<sequence length="128" mass="14133">MEHQLNDQLEHIRTGDSSPPRCEGASDSAAADAGVDADDPLLDVEKMTRRVMHDYHLRGDCTFWDSLLCPQTVWLGSGASMMFGGDSIRNHFREFVHIAKADILIERNTIRCATAGSPRWCSATSSPV</sequence>
<dbReference type="EMBL" id="CP062938">
    <property type="protein sequence ID" value="QOL31780.1"/>
    <property type="molecule type" value="Genomic_DNA"/>
</dbReference>
<accession>A0A261G9S2</accession>
<proteinExistence type="predicted"/>
<gene>
    <name evidence="3" type="ORF">BE0216_04345</name>
    <name evidence="2" type="ORF">BEUL_1171</name>
</gene>
<name>A0A261G9S2_9BIFI</name>
<dbReference type="EMBL" id="MWWZ01000006">
    <property type="protein sequence ID" value="OZG68158.1"/>
    <property type="molecule type" value="Genomic_DNA"/>
</dbReference>
<dbReference type="KEGG" id="beu:BE0216_04345"/>
<dbReference type="AlphaFoldDB" id="A0A261G9S2"/>
<dbReference type="RefSeq" id="WP_094636765.1">
    <property type="nucleotide sequence ID" value="NZ_CP062938.1"/>
</dbReference>
<dbReference type="Proteomes" id="UP000216057">
    <property type="component" value="Unassembled WGS sequence"/>
</dbReference>
<reference evidence="2 4" key="1">
    <citation type="journal article" date="2017" name="BMC Genomics">
        <title>Comparative genomic and phylogenomic analyses of the Bifidobacteriaceae family.</title>
        <authorList>
            <person name="Lugli G.A."/>
            <person name="Milani C."/>
            <person name="Turroni F."/>
            <person name="Duranti S."/>
            <person name="Mancabelli L."/>
            <person name="Mangifesta M."/>
            <person name="Ferrario C."/>
            <person name="Modesto M."/>
            <person name="Mattarelli P."/>
            <person name="Jiri K."/>
            <person name="van Sinderen D."/>
            <person name="Ventura M."/>
        </authorList>
    </citation>
    <scope>NUCLEOTIDE SEQUENCE [LARGE SCALE GENOMIC DNA]</scope>
    <source>
        <strain evidence="2 4">DSM 100216</strain>
    </source>
</reference>